<gene>
    <name evidence="1" type="ORF">HUN41_00199</name>
</gene>
<proteinExistence type="predicted"/>
<protein>
    <submittedName>
        <fullName evidence="1">Uncharacterized protein</fullName>
    </submittedName>
</protein>
<evidence type="ECO:0000313" key="1">
    <source>
        <dbReference type="EMBL" id="QMP84292.1"/>
    </source>
</evidence>
<name>A0A7G4AWA2_9CAUD</name>
<keyword evidence="2" id="KW-1185">Reference proteome</keyword>
<sequence>MEYEEIVESDELTCFACPVIYDGFLKDGTPFYFRLRHGGARLVLNDNDSLTQSMRAINGLEGVCSYEEYKQMFLMLYSKF</sequence>
<evidence type="ECO:0000313" key="2">
    <source>
        <dbReference type="Proteomes" id="UP000515922"/>
    </source>
</evidence>
<dbReference type="Proteomes" id="UP000515922">
    <property type="component" value="Segment"/>
</dbReference>
<reference evidence="1 2" key="1">
    <citation type="submission" date="2020-07" db="EMBL/GenBank/DDBJ databases">
        <title>Streptomyces phage Genome sequencing and assembly.</title>
        <authorList>
            <person name="Sharma V."/>
            <person name="Hardy A."/>
            <person name="Frunzke J."/>
        </authorList>
    </citation>
    <scope>NUCLEOTIDE SEQUENCE [LARGE SCALE GENOMIC DNA]</scope>
</reference>
<organism evidence="1 2">
    <name type="scientific">Streptomyces phage Coruscant</name>
    <dbReference type="NCBI Taxonomy" id="2739834"/>
    <lineage>
        <taxon>Viruses</taxon>
        <taxon>Duplodnaviria</taxon>
        <taxon>Heunggongvirae</taxon>
        <taxon>Uroviricota</taxon>
        <taxon>Caudoviricetes</taxon>
        <taxon>Stanwilliamsviridae</taxon>
        <taxon>Boydwoodruffvirinae</taxon>
        <taxon>Coruscantvirus</taxon>
        <taxon>Coruscantvirus coruscant</taxon>
    </lineage>
</organism>
<accession>A0A7G4AWA2</accession>
<dbReference type="EMBL" id="MT711976">
    <property type="protein sequence ID" value="QMP84292.1"/>
    <property type="molecule type" value="Genomic_DNA"/>
</dbReference>